<keyword evidence="9 10" id="KW-0961">Cell wall biogenesis/degradation</keyword>
<name>A0A0C5VJG5_9GAMM</name>
<evidence type="ECO:0000256" key="8">
    <source>
        <dbReference type="ARBA" id="ARBA00023306"/>
    </source>
</evidence>
<organism evidence="13 14">
    <name type="scientific">Gynuella sunshinyii YC6258</name>
    <dbReference type="NCBI Taxonomy" id="1445510"/>
    <lineage>
        <taxon>Bacteria</taxon>
        <taxon>Pseudomonadati</taxon>
        <taxon>Pseudomonadota</taxon>
        <taxon>Gammaproteobacteria</taxon>
        <taxon>Oceanospirillales</taxon>
        <taxon>Saccharospirillaceae</taxon>
        <taxon>Gynuella</taxon>
    </lineage>
</organism>
<keyword evidence="14" id="KW-1185">Reference proteome</keyword>
<dbReference type="GO" id="GO:0008360">
    <property type="term" value="P:regulation of cell shape"/>
    <property type="evidence" value="ECO:0007669"/>
    <property type="project" value="UniProtKB-KW"/>
</dbReference>
<dbReference type="HOGENOM" id="CLU_037404_2_0_6"/>
<keyword evidence="7 10" id="KW-0472">Membrane</keyword>
<keyword evidence="2 10" id="KW-0132">Cell division</keyword>
<dbReference type="HAMAP" id="MF_00033">
    <property type="entry name" value="MurG"/>
    <property type="match status" value="1"/>
</dbReference>
<dbReference type="GO" id="GO:0005886">
    <property type="term" value="C:plasma membrane"/>
    <property type="evidence" value="ECO:0007669"/>
    <property type="project" value="UniProtKB-SubCell"/>
</dbReference>
<feature type="binding site" evidence="10">
    <location>
        <position position="286"/>
    </location>
    <ligand>
        <name>UDP-N-acetyl-alpha-D-glucosamine</name>
        <dbReference type="ChEBI" id="CHEBI:57705"/>
    </ligand>
</feature>
<dbReference type="InterPro" id="IPR004276">
    <property type="entry name" value="GlycoTrans_28_N"/>
</dbReference>
<feature type="domain" description="Glycosyl transferase family 28 C-terminal" evidence="12">
    <location>
        <begin position="181"/>
        <end position="336"/>
    </location>
</feature>
<evidence type="ECO:0000313" key="14">
    <source>
        <dbReference type="Proteomes" id="UP000032266"/>
    </source>
</evidence>
<keyword evidence="1 10" id="KW-1003">Cell membrane</keyword>
<comment type="similarity">
    <text evidence="10">Belongs to the glycosyltransferase 28 family. MurG subfamily.</text>
</comment>
<dbReference type="GO" id="GO:0005975">
    <property type="term" value="P:carbohydrate metabolic process"/>
    <property type="evidence" value="ECO:0007669"/>
    <property type="project" value="InterPro"/>
</dbReference>
<keyword evidence="6 10" id="KW-0573">Peptidoglycan synthesis</keyword>
<dbReference type="Gene3D" id="3.40.50.2000">
    <property type="entry name" value="Glycogen Phosphorylase B"/>
    <property type="match status" value="2"/>
</dbReference>
<feature type="binding site" evidence="10">
    <location>
        <position position="187"/>
    </location>
    <ligand>
        <name>UDP-N-acetyl-alpha-D-glucosamine</name>
        <dbReference type="ChEBI" id="CHEBI:57705"/>
    </ligand>
</feature>
<evidence type="ECO:0000256" key="6">
    <source>
        <dbReference type="ARBA" id="ARBA00022984"/>
    </source>
</evidence>
<dbReference type="PANTHER" id="PTHR21015">
    <property type="entry name" value="UDP-N-ACETYLGLUCOSAMINE--N-ACETYLMURAMYL-(PENTAPEPTIDE) PYROPHOSPHORYL-UNDECAPRENOL N-ACETYLGLUCOSAMINE TRANSFERASE 1"/>
    <property type="match status" value="1"/>
</dbReference>
<dbReference type="PANTHER" id="PTHR21015:SF22">
    <property type="entry name" value="GLYCOSYLTRANSFERASE"/>
    <property type="match status" value="1"/>
</dbReference>
<dbReference type="Pfam" id="PF03033">
    <property type="entry name" value="Glyco_transf_28"/>
    <property type="match status" value="1"/>
</dbReference>
<feature type="binding site" evidence="10">
    <location>
        <position position="124"/>
    </location>
    <ligand>
        <name>UDP-N-acetyl-alpha-D-glucosamine</name>
        <dbReference type="ChEBI" id="CHEBI:57705"/>
    </ligand>
</feature>
<evidence type="ECO:0000256" key="2">
    <source>
        <dbReference type="ARBA" id="ARBA00022618"/>
    </source>
</evidence>
<dbReference type="EC" id="2.4.1.227" evidence="10"/>
<dbReference type="Proteomes" id="UP000032266">
    <property type="component" value="Chromosome"/>
</dbReference>
<evidence type="ECO:0000259" key="12">
    <source>
        <dbReference type="Pfam" id="PF04101"/>
    </source>
</evidence>
<keyword evidence="8 10" id="KW-0131">Cell cycle</keyword>
<evidence type="ECO:0000259" key="11">
    <source>
        <dbReference type="Pfam" id="PF03033"/>
    </source>
</evidence>
<dbReference type="GO" id="GO:0009252">
    <property type="term" value="P:peptidoglycan biosynthetic process"/>
    <property type="evidence" value="ECO:0007669"/>
    <property type="project" value="UniProtKB-UniRule"/>
</dbReference>
<feature type="binding site" evidence="10">
    <location>
        <position position="241"/>
    </location>
    <ligand>
        <name>UDP-N-acetyl-alpha-D-glucosamine</name>
        <dbReference type="ChEBI" id="CHEBI:57705"/>
    </ligand>
</feature>
<keyword evidence="4 10" id="KW-0808">Transferase</keyword>
<evidence type="ECO:0000256" key="9">
    <source>
        <dbReference type="ARBA" id="ARBA00023316"/>
    </source>
</evidence>
<keyword evidence="3 10" id="KW-0328">Glycosyltransferase</keyword>
<dbReference type="InterPro" id="IPR007235">
    <property type="entry name" value="Glyco_trans_28_C"/>
</dbReference>
<comment type="function">
    <text evidence="10">Cell wall formation. Catalyzes the transfer of a GlcNAc subunit on undecaprenyl-pyrophosphoryl-MurNAc-pentapeptide (lipid intermediate I) to form undecaprenyl-pyrophosphoryl-MurNAc-(pentapeptide)GlcNAc (lipid intermediate II).</text>
</comment>
<dbReference type="GO" id="GO:0051301">
    <property type="term" value="P:cell division"/>
    <property type="evidence" value="ECO:0007669"/>
    <property type="project" value="UniProtKB-KW"/>
</dbReference>
<dbReference type="OrthoDB" id="9808936at2"/>
<evidence type="ECO:0000256" key="4">
    <source>
        <dbReference type="ARBA" id="ARBA00022679"/>
    </source>
</evidence>
<dbReference type="CDD" id="cd03785">
    <property type="entry name" value="GT28_MurG"/>
    <property type="match status" value="1"/>
</dbReference>
<dbReference type="UniPathway" id="UPA00219"/>
<dbReference type="GO" id="GO:0071555">
    <property type="term" value="P:cell wall organization"/>
    <property type="evidence" value="ECO:0007669"/>
    <property type="project" value="UniProtKB-KW"/>
</dbReference>
<evidence type="ECO:0000256" key="5">
    <source>
        <dbReference type="ARBA" id="ARBA00022960"/>
    </source>
</evidence>
<keyword evidence="5 10" id="KW-0133">Cell shape</keyword>
<comment type="catalytic activity">
    <reaction evidence="10">
        <text>di-trans,octa-cis-undecaprenyl diphospho-N-acetyl-alpha-D-muramoyl-L-alanyl-D-glutamyl-meso-2,6-diaminopimeloyl-D-alanyl-D-alanine + UDP-N-acetyl-alpha-D-glucosamine = di-trans,octa-cis-undecaprenyl diphospho-[N-acetyl-alpha-D-glucosaminyl-(1-&gt;4)]-N-acetyl-alpha-D-muramoyl-L-alanyl-D-glutamyl-meso-2,6-diaminopimeloyl-D-alanyl-D-alanine + UDP + H(+)</text>
        <dbReference type="Rhea" id="RHEA:31227"/>
        <dbReference type="ChEBI" id="CHEBI:15378"/>
        <dbReference type="ChEBI" id="CHEBI:57705"/>
        <dbReference type="ChEBI" id="CHEBI:58223"/>
        <dbReference type="ChEBI" id="CHEBI:61387"/>
        <dbReference type="ChEBI" id="CHEBI:61388"/>
        <dbReference type="EC" id="2.4.1.227"/>
    </reaction>
</comment>
<protein>
    <recommendedName>
        <fullName evidence="10">UDP-N-acetylglucosamine--N-acetylmuramyl-(pentapeptide) pyrophosphoryl-undecaprenol N-acetylglucosamine transferase</fullName>
        <ecNumber evidence="10">2.4.1.227</ecNumber>
    </recommendedName>
    <alternativeName>
        <fullName evidence="10">Undecaprenyl-PP-MurNAc-pentapeptide-UDPGlcNAc GlcNAc transferase</fullName>
    </alternativeName>
</protein>
<dbReference type="InterPro" id="IPR006009">
    <property type="entry name" value="GlcNAc_MurG"/>
</dbReference>
<evidence type="ECO:0000256" key="3">
    <source>
        <dbReference type="ARBA" id="ARBA00022676"/>
    </source>
</evidence>
<dbReference type="Pfam" id="PF04101">
    <property type="entry name" value="Glyco_tran_28_C"/>
    <property type="match status" value="1"/>
</dbReference>
<feature type="domain" description="Glycosyltransferase family 28 N-terminal" evidence="11">
    <location>
        <begin position="5"/>
        <end position="142"/>
    </location>
</feature>
<evidence type="ECO:0000256" key="1">
    <source>
        <dbReference type="ARBA" id="ARBA00022475"/>
    </source>
</evidence>
<reference evidence="13 14" key="1">
    <citation type="submission" date="2014-01" db="EMBL/GenBank/DDBJ databases">
        <title>Full genme sequencing of cellulolytic bacterium Gynuella sunshinyii YC6258T gen. nov., sp. nov.</title>
        <authorList>
            <person name="Khan H."/>
            <person name="Chung E.J."/>
            <person name="Chung Y.R."/>
        </authorList>
    </citation>
    <scope>NUCLEOTIDE SEQUENCE [LARGE SCALE GENOMIC DNA]</scope>
    <source>
        <strain evidence="13 14">YC6258</strain>
    </source>
</reference>
<comment type="pathway">
    <text evidence="10">Cell wall biogenesis; peptidoglycan biosynthesis.</text>
</comment>
<evidence type="ECO:0000256" key="7">
    <source>
        <dbReference type="ARBA" id="ARBA00023136"/>
    </source>
</evidence>
<evidence type="ECO:0000256" key="10">
    <source>
        <dbReference type="HAMAP-Rule" id="MF_00033"/>
    </source>
</evidence>
<dbReference type="STRING" id="1445510.YC6258_02393"/>
<dbReference type="KEGG" id="gsn:YC6258_02393"/>
<dbReference type="AlphaFoldDB" id="A0A0C5VJG5"/>
<dbReference type="SUPFAM" id="SSF53756">
    <property type="entry name" value="UDP-Glycosyltransferase/glycogen phosphorylase"/>
    <property type="match status" value="1"/>
</dbReference>
<dbReference type="GO" id="GO:0051991">
    <property type="term" value="F:UDP-N-acetyl-D-glucosamine:N-acetylmuramoyl-L-alanyl-D-glutamyl-meso-2,6-diaminopimelyl-D-alanyl-D-alanine-diphosphoundecaprenol 4-beta-N-acetylglucosaminlytransferase activity"/>
    <property type="evidence" value="ECO:0007669"/>
    <property type="project" value="RHEA"/>
</dbReference>
<evidence type="ECO:0000313" key="13">
    <source>
        <dbReference type="EMBL" id="AJQ94431.1"/>
    </source>
</evidence>
<comment type="subcellular location">
    <subcellularLocation>
        <location evidence="10">Cell membrane</location>
        <topology evidence="10">Peripheral membrane protein</topology>
        <orientation evidence="10">Cytoplasmic side</orientation>
    </subcellularLocation>
</comment>
<proteinExistence type="inferred from homology"/>
<feature type="binding site" evidence="10">
    <location>
        <position position="163"/>
    </location>
    <ligand>
        <name>UDP-N-acetyl-alpha-D-glucosamine</name>
        <dbReference type="ChEBI" id="CHEBI:57705"/>
    </ligand>
</feature>
<dbReference type="EMBL" id="CP007142">
    <property type="protein sequence ID" value="AJQ94431.1"/>
    <property type="molecule type" value="Genomic_DNA"/>
</dbReference>
<dbReference type="NCBIfam" id="TIGR01133">
    <property type="entry name" value="murG"/>
    <property type="match status" value="1"/>
</dbReference>
<dbReference type="PATRIC" id="fig|1445510.3.peg.2349"/>
<feature type="binding site" evidence="10">
    <location>
        <begin position="12"/>
        <end position="14"/>
    </location>
    <ligand>
        <name>UDP-N-acetyl-alpha-D-glucosamine</name>
        <dbReference type="ChEBI" id="CHEBI:57705"/>
    </ligand>
</feature>
<comment type="caution">
    <text evidence="10">Lacks conserved residue(s) required for the propagation of feature annotation.</text>
</comment>
<sequence length="359" mass="39768">MSWKVLIMAGGTGGHIYPAMAVAETMVKKGMIVHWLGAMRGMEAELVAKTEFPLHLLPVTAYQGGGLKRKLIAPVNLLRSVYAAMRILDQVKPDMVVGFGGYASAPGAIAAKIKRIPVLIHEQNGTPGMTNAYLSRWVEKVIQAFPHTFPEKVNPITLGNPVREELVSVKKMLECENLQRVLVLGGSSGAQSLNIIMPEVFSQINQQQRPEIYHQTGQGKLEETLSSYQKYGVEANVVEYIGNMATAYDWAELVISRSGASTVSELAVVGRPSILIPYPWHKDQQQYFNARVLTDSHGAVVCEQDEQLSQNLLHYIKQFMGNPKMLVNMATALERVAIWDSAERIVRLIEKFLAGRRQG</sequence>
<accession>A0A0C5VJG5</accession>
<gene>
    <name evidence="10" type="primary">murG</name>
    <name evidence="13" type="ORF">YC6258_02393</name>
</gene>
<dbReference type="GO" id="GO:0050511">
    <property type="term" value="F:undecaprenyldiphospho-muramoylpentapeptide beta-N-acetylglucosaminyltransferase activity"/>
    <property type="evidence" value="ECO:0007669"/>
    <property type="project" value="UniProtKB-UniRule"/>
</dbReference>